<dbReference type="Proteomes" id="UP000008229">
    <property type="component" value="Chromosome"/>
</dbReference>
<protein>
    <recommendedName>
        <fullName evidence="5">Secreted protein</fullName>
    </recommendedName>
</protein>
<feature type="region of interest" description="Disordered" evidence="1">
    <location>
        <begin position="592"/>
        <end position="615"/>
    </location>
</feature>
<dbReference type="STRING" id="469383.Cwoe_5730"/>
<sequence precursor="true">MSSASARPRAVLFGLAAAGALTAPAVAAGPAAAAPAGSVAWRAAALAAPAQGGSAAPVALAAANAAACRTAKVTVTVGRSAALALDCRAGVRWVARGRGAVRVLVSAPRHGRLTGFDRRAGRVRYAPRAGFAGTDALRFTVRRDGRTYRGTIRIRVVRAAAPTPKPKPKPRASAPQSAAPPGGQPPAPVPPTPPGPQPPGPAPEQPPDDGLPPQLPPAPNSYAAANWTPTAYDSCPTSVHERFSVIGPDGKRYPTWHPPTATDPATGRSCTFGHEHGRDPRGSDIRDWVADHLAAPAASAYAGIPFGLATESLDVYAAANPGTRARHEDHVGYKVDWENDVRLLARDGSDLGVACDYLVSVHQGSHSPDALSNNVHELLYAVRCDDGTELISDTVSRFGAPGEYARACAPGTTVATTDNGYPSGAGRREIPDRACVEQTTLVPAGSTTSAWALYEKWSASNELRTAGGQTLAAYDPAFGVFDPSRYGNAAGARGIGRTLDLCWEVEPNGDRARGSACDLATGAGSIAIAYDFGDPRSPFDGTHRDVYLRETTLRNAGGTRLYWTDPYGGKASTEPFAGALCQLVGTVDTSSRPPLQERVFGRNRPNDDAGVHAPN</sequence>
<evidence type="ECO:0000313" key="4">
    <source>
        <dbReference type="Proteomes" id="UP000008229"/>
    </source>
</evidence>
<dbReference type="PROSITE" id="PS51318">
    <property type="entry name" value="TAT"/>
    <property type="match status" value="1"/>
</dbReference>
<feature type="compositionally biased region" description="Pro residues" evidence="1">
    <location>
        <begin position="182"/>
        <end position="219"/>
    </location>
</feature>
<feature type="compositionally biased region" description="Basic and acidic residues" evidence="1">
    <location>
        <begin position="604"/>
        <end position="615"/>
    </location>
</feature>
<proteinExistence type="predicted"/>
<dbReference type="HOGENOM" id="CLU_443919_0_0_11"/>
<feature type="compositionally biased region" description="Low complexity" evidence="1">
    <location>
        <begin position="171"/>
        <end position="181"/>
    </location>
</feature>
<dbReference type="RefSeq" id="WP_012937182.1">
    <property type="nucleotide sequence ID" value="NC_013739.1"/>
</dbReference>
<feature type="signal peptide" evidence="2">
    <location>
        <begin position="1"/>
        <end position="27"/>
    </location>
</feature>
<evidence type="ECO:0000256" key="2">
    <source>
        <dbReference type="SAM" id="SignalP"/>
    </source>
</evidence>
<keyword evidence="4" id="KW-1185">Reference proteome</keyword>
<name>D3F1V0_CONWI</name>
<dbReference type="eggNOG" id="ENOG5033ARP">
    <property type="taxonomic scope" value="Bacteria"/>
</dbReference>
<dbReference type="InterPro" id="IPR006311">
    <property type="entry name" value="TAT_signal"/>
</dbReference>
<dbReference type="OrthoDB" id="24416at2"/>
<dbReference type="EMBL" id="CP001854">
    <property type="protein sequence ID" value="ADB54131.1"/>
    <property type="molecule type" value="Genomic_DNA"/>
</dbReference>
<accession>D3F1V0</accession>
<gene>
    <name evidence="3" type="ordered locus">Cwoe_5730</name>
</gene>
<evidence type="ECO:0000313" key="3">
    <source>
        <dbReference type="EMBL" id="ADB54131.1"/>
    </source>
</evidence>
<dbReference type="AlphaFoldDB" id="D3F1V0"/>
<organism evidence="3 4">
    <name type="scientific">Conexibacter woesei (strain DSM 14684 / CCUG 47730 / CIP 108061 / JCM 11494 / NBRC 100937 / ID131577)</name>
    <dbReference type="NCBI Taxonomy" id="469383"/>
    <lineage>
        <taxon>Bacteria</taxon>
        <taxon>Bacillati</taxon>
        <taxon>Actinomycetota</taxon>
        <taxon>Thermoleophilia</taxon>
        <taxon>Solirubrobacterales</taxon>
        <taxon>Conexibacteraceae</taxon>
        <taxon>Conexibacter</taxon>
    </lineage>
</organism>
<dbReference type="Gene3D" id="2.60.40.3440">
    <property type="match status" value="1"/>
</dbReference>
<feature type="region of interest" description="Disordered" evidence="1">
    <location>
        <begin position="155"/>
        <end position="224"/>
    </location>
</feature>
<reference evidence="4" key="2">
    <citation type="submission" date="2010-01" db="EMBL/GenBank/DDBJ databases">
        <title>The complete genome of Conexibacter woesei DSM 14684.</title>
        <authorList>
            <consortium name="US DOE Joint Genome Institute (JGI-PGF)"/>
            <person name="Lucas S."/>
            <person name="Copeland A."/>
            <person name="Lapidus A."/>
            <person name="Glavina del Rio T."/>
            <person name="Dalin E."/>
            <person name="Tice H."/>
            <person name="Bruce D."/>
            <person name="Goodwin L."/>
            <person name="Pitluck S."/>
            <person name="Kyrpides N."/>
            <person name="Mavromatis K."/>
            <person name="Ivanova N."/>
            <person name="Mikhailova N."/>
            <person name="Chertkov O."/>
            <person name="Brettin T."/>
            <person name="Detter J.C."/>
            <person name="Han C."/>
            <person name="Larimer F."/>
            <person name="Land M."/>
            <person name="Hauser L."/>
            <person name="Markowitz V."/>
            <person name="Cheng J.-F."/>
            <person name="Hugenholtz P."/>
            <person name="Woyke T."/>
            <person name="Wu D."/>
            <person name="Pukall R."/>
            <person name="Steenblock K."/>
            <person name="Schneider S."/>
            <person name="Klenk H.-P."/>
            <person name="Eisen J.A."/>
        </authorList>
    </citation>
    <scope>NUCLEOTIDE SEQUENCE [LARGE SCALE GENOMIC DNA]</scope>
    <source>
        <strain evidence="4">DSM 14684 / CIP 108061 / JCM 11494 / NBRC 100937 / ID131577</strain>
    </source>
</reference>
<dbReference type="KEGG" id="cwo:Cwoe_5730"/>
<keyword evidence="2" id="KW-0732">Signal</keyword>
<reference evidence="3 4" key="1">
    <citation type="journal article" date="2010" name="Stand. Genomic Sci.">
        <title>Complete genome sequence of Conexibacter woesei type strain (ID131577).</title>
        <authorList>
            <person name="Pukall R."/>
            <person name="Lapidus A."/>
            <person name="Glavina Del Rio T."/>
            <person name="Copeland A."/>
            <person name="Tice H."/>
            <person name="Cheng J.-F."/>
            <person name="Lucas S."/>
            <person name="Chen F."/>
            <person name="Nolan M."/>
            <person name="Bruce D."/>
            <person name="Goodwin L."/>
            <person name="Pitluck S."/>
            <person name="Mavromatis K."/>
            <person name="Ivanova N."/>
            <person name="Ovchinnikova G."/>
            <person name="Pati A."/>
            <person name="Chen A."/>
            <person name="Palaniappan K."/>
            <person name="Land M."/>
            <person name="Hauser L."/>
            <person name="Chang Y.-J."/>
            <person name="Jeffries C.D."/>
            <person name="Chain P."/>
            <person name="Meincke L."/>
            <person name="Sims D."/>
            <person name="Brettin T."/>
            <person name="Detter J.C."/>
            <person name="Rohde M."/>
            <person name="Goeker M."/>
            <person name="Bristow J."/>
            <person name="Eisen J.A."/>
            <person name="Markowitz V."/>
            <person name="Kyrpides N.C."/>
            <person name="Klenk H.-P."/>
            <person name="Hugenholtz P."/>
        </authorList>
    </citation>
    <scope>NUCLEOTIDE SEQUENCE [LARGE SCALE GENOMIC DNA]</scope>
    <source>
        <strain evidence="4">DSM 14684 / CIP 108061 / JCM 11494 / NBRC 100937 / ID131577</strain>
    </source>
</reference>
<evidence type="ECO:0008006" key="5">
    <source>
        <dbReference type="Google" id="ProtNLM"/>
    </source>
</evidence>
<evidence type="ECO:0000256" key="1">
    <source>
        <dbReference type="SAM" id="MobiDB-lite"/>
    </source>
</evidence>
<feature type="chain" id="PRO_5039219198" description="Secreted protein" evidence="2">
    <location>
        <begin position="28"/>
        <end position="615"/>
    </location>
</feature>